<evidence type="ECO:0000313" key="2">
    <source>
        <dbReference type="EMBL" id="KAJ1369728.1"/>
    </source>
</evidence>
<dbReference type="EMBL" id="JAHQIW010006666">
    <property type="protein sequence ID" value="KAJ1369728.1"/>
    <property type="molecule type" value="Genomic_DNA"/>
</dbReference>
<evidence type="ECO:0000256" key="1">
    <source>
        <dbReference type="SAM" id="MobiDB-lite"/>
    </source>
</evidence>
<protein>
    <submittedName>
        <fullName evidence="2">Uncharacterized protein</fullName>
    </submittedName>
</protein>
<evidence type="ECO:0000313" key="3">
    <source>
        <dbReference type="Proteomes" id="UP001196413"/>
    </source>
</evidence>
<feature type="region of interest" description="Disordered" evidence="1">
    <location>
        <begin position="1"/>
        <end position="21"/>
    </location>
</feature>
<accession>A0AAD5WHH4</accession>
<feature type="non-terminal residue" evidence="2">
    <location>
        <position position="1"/>
    </location>
</feature>
<keyword evidence="3" id="KW-1185">Reference proteome</keyword>
<organism evidence="2 3">
    <name type="scientific">Parelaphostrongylus tenuis</name>
    <name type="common">Meningeal worm</name>
    <dbReference type="NCBI Taxonomy" id="148309"/>
    <lineage>
        <taxon>Eukaryota</taxon>
        <taxon>Metazoa</taxon>
        <taxon>Ecdysozoa</taxon>
        <taxon>Nematoda</taxon>
        <taxon>Chromadorea</taxon>
        <taxon>Rhabditida</taxon>
        <taxon>Rhabditina</taxon>
        <taxon>Rhabditomorpha</taxon>
        <taxon>Strongyloidea</taxon>
        <taxon>Metastrongylidae</taxon>
        <taxon>Parelaphostrongylus</taxon>
    </lineage>
</organism>
<name>A0AAD5WHH4_PARTN</name>
<proteinExistence type="predicted"/>
<dbReference type="Proteomes" id="UP001196413">
    <property type="component" value="Unassembled WGS sequence"/>
</dbReference>
<reference evidence="2" key="1">
    <citation type="submission" date="2021-06" db="EMBL/GenBank/DDBJ databases">
        <title>Parelaphostrongylus tenuis whole genome reference sequence.</title>
        <authorList>
            <person name="Garwood T.J."/>
            <person name="Larsen P.A."/>
            <person name="Fountain-Jones N.M."/>
            <person name="Garbe J.R."/>
            <person name="Macchietto M.G."/>
            <person name="Kania S.A."/>
            <person name="Gerhold R.W."/>
            <person name="Richards J.E."/>
            <person name="Wolf T.M."/>
        </authorList>
    </citation>
    <scope>NUCLEOTIDE SEQUENCE</scope>
    <source>
        <strain evidence="2">MNPRO001-30</strain>
        <tissue evidence="2">Meninges</tissue>
    </source>
</reference>
<comment type="caution">
    <text evidence="2">The sequence shown here is derived from an EMBL/GenBank/DDBJ whole genome shotgun (WGS) entry which is preliminary data.</text>
</comment>
<sequence>NIQDVDDGNSSFNQGRGENCGQCDIKPFTGTNVRLSVDDTGVFKASRDDFDGIE</sequence>
<gene>
    <name evidence="2" type="ORF">KIN20_031274</name>
</gene>
<dbReference type="AlphaFoldDB" id="A0AAD5WHH4"/>